<gene>
    <name evidence="6" type="ORF">FQP89_07260</name>
</gene>
<proteinExistence type="predicted"/>
<feature type="transmembrane region" description="Helical" evidence="5">
    <location>
        <begin position="248"/>
        <end position="267"/>
    </location>
</feature>
<keyword evidence="2 5" id="KW-1133">Transmembrane helix</keyword>
<feature type="transmembrane region" description="Helical" evidence="5">
    <location>
        <begin position="126"/>
        <end position="145"/>
    </location>
</feature>
<dbReference type="EMBL" id="VNFE01000002">
    <property type="protein sequence ID" value="TVU90883.1"/>
    <property type="molecule type" value="Genomic_DNA"/>
</dbReference>
<feature type="transmembrane region" description="Helical" evidence="5">
    <location>
        <begin position="65"/>
        <end position="85"/>
    </location>
</feature>
<feature type="transmembrane region" description="Helical" evidence="5">
    <location>
        <begin position="157"/>
        <end position="175"/>
    </location>
</feature>
<reference evidence="6 7" key="1">
    <citation type="submission" date="2019-07" db="EMBL/GenBank/DDBJ databases">
        <title>Diversity of Bacteria from Kongsfjorden, Arctic.</title>
        <authorList>
            <person name="Yu Y."/>
        </authorList>
    </citation>
    <scope>NUCLEOTIDE SEQUENCE [LARGE SCALE GENOMIC DNA]</scope>
    <source>
        <strain evidence="6 7">SM1922</strain>
    </source>
</reference>
<dbReference type="InterPro" id="IPR011701">
    <property type="entry name" value="MFS"/>
</dbReference>
<dbReference type="AlphaFoldDB" id="A0A558JB81"/>
<evidence type="ECO:0000256" key="5">
    <source>
        <dbReference type="SAM" id="Phobius"/>
    </source>
</evidence>
<dbReference type="PANTHER" id="PTHR43596:SF1">
    <property type="entry name" value="ADP,ATP CARRIER PROTEIN"/>
    <property type="match status" value="1"/>
</dbReference>
<evidence type="ECO:0000256" key="4">
    <source>
        <dbReference type="SAM" id="MobiDB-lite"/>
    </source>
</evidence>
<dbReference type="SUPFAM" id="SSF103473">
    <property type="entry name" value="MFS general substrate transporter"/>
    <property type="match status" value="1"/>
</dbReference>
<evidence type="ECO:0000313" key="7">
    <source>
        <dbReference type="Proteomes" id="UP000317288"/>
    </source>
</evidence>
<feature type="transmembrane region" description="Helical" evidence="5">
    <location>
        <begin position="287"/>
        <end position="306"/>
    </location>
</feature>
<evidence type="ECO:0000256" key="3">
    <source>
        <dbReference type="ARBA" id="ARBA00023136"/>
    </source>
</evidence>
<dbReference type="Pfam" id="PF07690">
    <property type="entry name" value="MFS_1"/>
    <property type="match status" value="1"/>
</dbReference>
<evidence type="ECO:0000313" key="6">
    <source>
        <dbReference type="EMBL" id="TVU90883.1"/>
    </source>
</evidence>
<dbReference type="RefSeq" id="WP_144810454.1">
    <property type="nucleotide sequence ID" value="NZ_VNFE01000002.1"/>
</dbReference>
<feature type="transmembrane region" description="Helical" evidence="5">
    <location>
        <begin position="26"/>
        <end position="45"/>
    </location>
</feature>
<dbReference type="Gene3D" id="1.20.1250.20">
    <property type="entry name" value="MFS general substrate transporter like domains"/>
    <property type="match status" value="1"/>
</dbReference>
<feature type="transmembrane region" description="Helical" evidence="5">
    <location>
        <begin position="187"/>
        <end position="207"/>
    </location>
</feature>
<feature type="region of interest" description="Disordered" evidence="4">
    <location>
        <begin position="448"/>
        <end position="479"/>
    </location>
</feature>
<dbReference type="Proteomes" id="UP000317288">
    <property type="component" value="Unassembled WGS sequence"/>
</dbReference>
<dbReference type="InterPro" id="IPR036259">
    <property type="entry name" value="MFS_trans_sf"/>
</dbReference>
<protein>
    <submittedName>
        <fullName evidence="6">MFS transporter</fullName>
    </submittedName>
</protein>
<organism evidence="6 7">
    <name type="scientific">Vreelandella titanicae</name>
    <dbReference type="NCBI Taxonomy" id="664683"/>
    <lineage>
        <taxon>Bacteria</taxon>
        <taxon>Pseudomonadati</taxon>
        <taxon>Pseudomonadota</taxon>
        <taxon>Gammaproteobacteria</taxon>
        <taxon>Oceanospirillales</taxon>
        <taxon>Halomonadaceae</taxon>
        <taxon>Vreelandella</taxon>
    </lineage>
</organism>
<comment type="caution">
    <text evidence="6">The sequence shown here is derived from an EMBL/GenBank/DDBJ whole genome shotgun (WGS) entry which is preliminary data.</text>
</comment>
<keyword evidence="3 5" id="KW-0472">Membrane</keyword>
<dbReference type="PANTHER" id="PTHR43596">
    <property type="entry name" value="ADP,ATP CARRIER PROTEIN"/>
    <property type="match status" value="1"/>
</dbReference>
<sequence>MSRTKTSVAQRPRLLKTLFNLRREEVGPVLIAALFFFCILTALMLLRPVRDALGMERGIESVRWLFIGTALVTLAVNPLFGWLVSRFKRLQFIGATYTFFVLSLVAFWALLMFAPAAVGQRSGQVFFVWFSVFNLFVTMVFWALLADRFTSEQGKRFFALISVGGTLGAIFGPWLTSQLALPLGTPSLLLVAGGFLLLALSLAWLLVRVAPDQASSDTPTPTAGFISEYERIGGSAWAGLRAVFRSRYLTGIAGYILLMTVLATFIYFTRLQMVAAVSDSIDARAEILGNIDMWTQVAVLILQLTLTGKIIQRFGLGVALAILPVATALGFIGLAIYGSFVVLILLEATTRALQRGITRPAREALFTVVGREDKYKAKAFVDTFIYRAGDVVGAQTEGALGRLGLAVGGLVSVVVPLALVWAALGLWLGRAQAARALTLTNGGPDGGNVGLDQPIEKSVSSSVPETLSGVTQTQAKPWL</sequence>
<accession>A0A558JB81</accession>
<evidence type="ECO:0000256" key="1">
    <source>
        <dbReference type="ARBA" id="ARBA00022692"/>
    </source>
</evidence>
<feature type="compositionally biased region" description="Polar residues" evidence="4">
    <location>
        <begin position="458"/>
        <end position="479"/>
    </location>
</feature>
<feature type="transmembrane region" description="Helical" evidence="5">
    <location>
        <begin position="405"/>
        <end position="428"/>
    </location>
</feature>
<keyword evidence="1 5" id="KW-0812">Transmembrane</keyword>
<name>A0A558JB81_9GAMM</name>
<evidence type="ECO:0000256" key="2">
    <source>
        <dbReference type="ARBA" id="ARBA00022989"/>
    </source>
</evidence>
<feature type="transmembrane region" description="Helical" evidence="5">
    <location>
        <begin position="318"/>
        <end position="346"/>
    </location>
</feature>
<feature type="transmembrane region" description="Helical" evidence="5">
    <location>
        <begin position="92"/>
        <end position="114"/>
    </location>
</feature>
<dbReference type="GO" id="GO:0022857">
    <property type="term" value="F:transmembrane transporter activity"/>
    <property type="evidence" value="ECO:0007669"/>
    <property type="project" value="InterPro"/>
</dbReference>